<dbReference type="RefSeq" id="WP_377367649.1">
    <property type="nucleotide sequence ID" value="NZ_JAOTJD010000004.1"/>
</dbReference>
<dbReference type="Proteomes" id="UP001598130">
    <property type="component" value="Unassembled WGS sequence"/>
</dbReference>
<dbReference type="CDD" id="cd04685">
    <property type="entry name" value="NUDIX_Hydrolase"/>
    <property type="match status" value="1"/>
</dbReference>
<organism evidence="6 7">
    <name type="scientific">Phenylobacterium ferrooxidans</name>
    <dbReference type="NCBI Taxonomy" id="2982689"/>
    <lineage>
        <taxon>Bacteria</taxon>
        <taxon>Pseudomonadati</taxon>
        <taxon>Pseudomonadota</taxon>
        <taxon>Alphaproteobacteria</taxon>
        <taxon>Caulobacterales</taxon>
        <taxon>Caulobacteraceae</taxon>
        <taxon>Phenylobacterium</taxon>
    </lineage>
</organism>
<dbReference type="Gene3D" id="3.90.79.10">
    <property type="entry name" value="Nucleoside Triphosphate Pyrophosphohydrolase"/>
    <property type="match status" value="1"/>
</dbReference>
<evidence type="ECO:0000313" key="6">
    <source>
        <dbReference type="EMBL" id="MFD3263033.1"/>
    </source>
</evidence>
<evidence type="ECO:0000259" key="5">
    <source>
        <dbReference type="PROSITE" id="PS51462"/>
    </source>
</evidence>
<feature type="domain" description="Nudix hydrolase" evidence="5">
    <location>
        <begin position="2"/>
        <end position="147"/>
    </location>
</feature>
<keyword evidence="2 4" id="KW-0378">Hydrolase</keyword>
<keyword evidence="3" id="KW-0460">Magnesium</keyword>
<evidence type="ECO:0000256" key="4">
    <source>
        <dbReference type="RuleBase" id="RU003476"/>
    </source>
</evidence>
<comment type="caution">
    <text evidence="6">The sequence shown here is derived from an EMBL/GenBank/DDBJ whole genome shotgun (WGS) entry which is preliminary data.</text>
</comment>
<dbReference type="EMBL" id="JAOTJD010000004">
    <property type="protein sequence ID" value="MFD3263033.1"/>
    <property type="molecule type" value="Genomic_DNA"/>
</dbReference>
<sequence length="161" mass="17734">MRERLTARVLLFDPQDRILLVRGRANAAADAPSFWFTVGGGADPGETLEQAARREIAEETGFTGVELGPAVWLRASVFTLADGETVILKESYFVARCPGGEPSRAAWEPHEVVLMDDMRWWSLAEIAAVDEMIYPERLRELLPDIAQGRLPATPLEISVAG</sequence>
<evidence type="ECO:0000256" key="1">
    <source>
        <dbReference type="ARBA" id="ARBA00001946"/>
    </source>
</evidence>
<dbReference type="InterPro" id="IPR020476">
    <property type="entry name" value="Nudix_hydrolase"/>
</dbReference>
<protein>
    <submittedName>
        <fullName evidence="6">NUDIX domain-containing protein</fullName>
    </submittedName>
</protein>
<gene>
    <name evidence="6" type="ORF">OCL97_03525</name>
</gene>
<dbReference type="PANTHER" id="PTHR43046">
    <property type="entry name" value="GDP-MANNOSE MANNOSYL HYDROLASE"/>
    <property type="match status" value="1"/>
</dbReference>
<dbReference type="PROSITE" id="PS00893">
    <property type="entry name" value="NUDIX_BOX"/>
    <property type="match status" value="1"/>
</dbReference>
<reference evidence="6 7" key="1">
    <citation type="submission" date="2022-09" db="EMBL/GenBank/DDBJ databases">
        <title>New species of Phenylobacterium.</title>
        <authorList>
            <person name="Mieszkin S."/>
        </authorList>
    </citation>
    <scope>NUCLEOTIDE SEQUENCE [LARGE SCALE GENOMIC DNA]</scope>
    <source>
        <strain evidence="6 7">HK31-G</strain>
    </source>
</reference>
<keyword evidence="7" id="KW-1185">Reference proteome</keyword>
<dbReference type="InterPro" id="IPR015797">
    <property type="entry name" value="NUDIX_hydrolase-like_dom_sf"/>
</dbReference>
<evidence type="ECO:0000313" key="7">
    <source>
        <dbReference type="Proteomes" id="UP001598130"/>
    </source>
</evidence>
<comment type="cofactor">
    <cofactor evidence="1">
        <name>Mg(2+)</name>
        <dbReference type="ChEBI" id="CHEBI:18420"/>
    </cofactor>
</comment>
<dbReference type="PRINTS" id="PR00502">
    <property type="entry name" value="NUDIXFAMILY"/>
</dbReference>
<comment type="similarity">
    <text evidence="4">Belongs to the Nudix hydrolase family.</text>
</comment>
<name>A0ABW6CIX8_9CAUL</name>
<dbReference type="InterPro" id="IPR020084">
    <property type="entry name" value="NUDIX_hydrolase_CS"/>
</dbReference>
<dbReference type="InterPro" id="IPR000086">
    <property type="entry name" value="NUDIX_hydrolase_dom"/>
</dbReference>
<evidence type="ECO:0000256" key="2">
    <source>
        <dbReference type="ARBA" id="ARBA00022801"/>
    </source>
</evidence>
<proteinExistence type="inferred from homology"/>
<dbReference type="PROSITE" id="PS51462">
    <property type="entry name" value="NUDIX"/>
    <property type="match status" value="1"/>
</dbReference>
<dbReference type="PANTHER" id="PTHR43046:SF12">
    <property type="entry name" value="GDP-MANNOSE MANNOSYL HYDROLASE"/>
    <property type="match status" value="1"/>
</dbReference>
<dbReference type="Pfam" id="PF00293">
    <property type="entry name" value="NUDIX"/>
    <property type="match status" value="1"/>
</dbReference>
<evidence type="ECO:0000256" key="3">
    <source>
        <dbReference type="ARBA" id="ARBA00022842"/>
    </source>
</evidence>
<dbReference type="SUPFAM" id="SSF55811">
    <property type="entry name" value="Nudix"/>
    <property type="match status" value="1"/>
</dbReference>
<accession>A0ABW6CIX8</accession>